<organism evidence="1 2">
    <name type="scientific">Candidatus Woesebacteria bacterium RIFCSPHIGHO2_01_FULL_41_10</name>
    <dbReference type="NCBI Taxonomy" id="1802500"/>
    <lineage>
        <taxon>Bacteria</taxon>
        <taxon>Candidatus Woeseibacteriota</taxon>
    </lineage>
</organism>
<evidence type="ECO:0000313" key="2">
    <source>
        <dbReference type="Proteomes" id="UP000177263"/>
    </source>
</evidence>
<protein>
    <submittedName>
        <fullName evidence="1">Uncharacterized protein</fullName>
    </submittedName>
</protein>
<dbReference type="AlphaFoldDB" id="A0A1F7YMP4"/>
<evidence type="ECO:0000313" key="1">
    <source>
        <dbReference type="EMBL" id="OGM28594.1"/>
    </source>
</evidence>
<sequence length="124" mass="14557">MMPFTKFINTLYIFLKDQRYLLKFVDFSLLYKSGIRSKVTDDDSPVFIPIFKDISKDSLVLQETKLYKYPPEKVVYTVGLWDEYTLPITDNELRGAKIIKLKTKGHGCSQALKNIKFVFDKYIQ</sequence>
<proteinExistence type="predicted"/>
<dbReference type="EMBL" id="MGGM01000027">
    <property type="protein sequence ID" value="OGM28594.1"/>
    <property type="molecule type" value="Genomic_DNA"/>
</dbReference>
<gene>
    <name evidence="1" type="ORF">A2801_01770</name>
</gene>
<reference evidence="1 2" key="1">
    <citation type="journal article" date="2016" name="Nat. Commun.">
        <title>Thousands of microbial genomes shed light on interconnected biogeochemical processes in an aquifer system.</title>
        <authorList>
            <person name="Anantharaman K."/>
            <person name="Brown C.T."/>
            <person name="Hug L.A."/>
            <person name="Sharon I."/>
            <person name="Castelle C.J."/>
            <person name="Probst A.J."/>
            <person name="Thomas B.C."/>
            <person name="Singh A."/>
            <person name="Wilkins M.J."/>
            <person name="Karaoz U."/>
            <person name="Brodie E.L."/>
            <person name="Williams K.H."/>
            <person name="Hubbard S.S."/>
            <person name="Banfield J.F."/>
        </authorList>
    </citation>
    <scope>NUCLEOTIDE SEQUENCE [LARGE SCALE GENOMIC DNA]</scope>
</reference>
<accession>A0A1F7YMP4</accession>
<name>A0A1F7YMP4_9BACT</name>
<dbReference type="STRING" id="1802500.A2801_01770"/>
<dbReference type="Proteomes" id="UP000177263">
    <property type="component" value="Unassembled WGS sequence"/>
</dbReference>
<comment type="caution">
    <text evidence="1">The sequence shown here is derived from an EMBL/GenBank/DDBJ whole genome shotgun (WGS) entry which is preliminary data.</text>
</comment>